<name>A0A316VJ86_9BASI</name>
<feature type="non-terminal residue" evidence="2">
    <location>
        <position position="1"/>
    </location>
</feature>
<evidence type="ECO:0000256" key="1">
    <source>
        <dbReference type="SAM" id="Phobius"/>
    </source>
</evidence>
<feature type="non-terminal residue" evidence="2">
    <location>
        <position position="147"/>
    </location>
</feature>
<proteinExistence type="predicted"/>
<keyword evidence="1" id="KW-1133">Transmembrane helix</keyword>
<dbReference type="InterPro" id="IPR042432">
    <property type="entry name" value="Coa1_fungi"/>
</dbReference>
<dbReference type="OrthoDB" id="2100652at2759"/>
<dbReference type="PANTHER" id="PTHR28523:SF1">
    <property type="entry name" value="CYTOCHROME C OXIDASE ASSEMBLY FACTOR 1"/>
    <property type="match status" value="1"/>
</dbReference>
<feature type="transmembrane region" description="Helical" evidence="1">
    <location>
        <begin position="20"/>
        <end position="38"/>
    </location>
</feature>
<evidence type="ECO:0000313" key="2">
    <source>
        <dbReference type="EMBL" id="PWN36363.1"/>
    </source>
</evidence>
<dbReference type="Pfam" id="PF08695">
    <property type="entry name" value="Coa1"/>
    <property type="match status" value="1"/>
</dbReference>
<gene>
    <name evidence="2" type="ORF">FA14DRAFT_109843</name>
</gene>
<dbReference type="Proteomes" id="UP000245771">
    <property type="component" value="Unassembled WGS sequence"/>
</dbReference>
<keyword evidence="1" id="KW-0472">Membrane</keyword>
<dbReference type="EMBL" id="KZ819603">
    <property type="protein sequence ID" value="PWN36363.1"/>
    <property type="molecule type" value="Genomic_DNA"/>
</dbReference>
<dbReference type="InParanoid" id="A0A316VJ86"/>
<dbReference type="GO" id="GO:0005743">
    <property type="term" value="C:mitochondrial inner membrane"/>
    <property type="evidence" value="ECO:0007669"/>
    <property type="project" value="TreeGrafter"/>
</dbReference>
<accession>A0A316VJ86</accession>
<protein>
    <submittedName>
        <fullName evidence="2">DUF1783-domain-containing protein</fullName>
    </submittedName>
</protein>
<keyword evidence="1" id="KW-0812">Transmembrane</keyword>
<dbReference type="InterPro" id="IPR014807">
    <property type="entry name" value="Coa1"/>
</dbReference>
<dbReference type="AlphaFoldDB" id="A0A316VJ86"/>
<dbReference type="RefSeq" id="XP_025356665.1">
    <property type="nucleotide sequence ID" value="XM_025495893.1"/>
</dbReference>
<organism evidence="2 3">
    <name type="scientific">Meira miltonrushii</name>
    <dbReference type="NCBI Taxonomy" id="1280837"/>
    <lineage>
        <taxon>Eukaryota</taxon>
        <taxon>Fungi</taxon>
        <taxon>Dikarya</taxon>
        <taxon>Basidiomycota</taxon>
        <taxon>Ustilaginomycotina</taxon>
        <taxon>Exobasidiomycetes</taxon>
        <taxon>Exobasidiales</taxon>
        <taxon>Brachybasidiaceae</taxon>
        <taxon>Meira</taxon>
    </lineage>
</organism>
<sequence length="147" mass="16592">NPASRPFARHRPDLPQPKSYKLPAALLIIFSLVTWSAFTAHATNRERLSSAVLKNVVDKIRDSEEVQEAMGEDVNLKRETILAGDPWIRGSVNMMQGRVDMSFKLKGSKDTGTVYFSSIRRDAQTPYETLRFLIVLDSNKKVISLLD</sequence>
<dbReference type="GeneID" id="37017674"/>
<keyword evidence="3" id="KW-1185">Reference proteome</keyword>
<dbReference type="GO" id="GO:0033617">
    <property type="term" value="P:mitochondrial respiratory chain complex IV assembly"/>
    <property type="evidence" value="ECO:0007669"/>
    <property type="project" value="InterPro"/>
</dbReference>
<reference evidence="2 3" key="1">
    <citation type="journal article" date="2018" name="Mol. Biol. Evol.">
        <title>Broad Genomic Sampling Reveals a Smut Pathogenic Ancestry of the Fungal Clade Ustilaginomycotina.</title>
        <authorList>
            <person name="Kijpornyongpan T."/>
            <person name="Mondo S.J."/>
            <person name="Barry K."/>
            <person name="Sandor L."/>
            <person name="Lee J."/>
            <person name="Lipzen A."/>
            <person name="Pangilinan J."/>
            <person name="LaButti K."/>
            <person name="Hainaut M."/>
            <person name="Henrissat B."/>
            <person name="Grigoriev I.V."/>
            <person name="Spatafora J.W."/>
            <person name="Aime M.C."/>
        </authorList>
    </citation>
    <scope>NUCLEOTIDE SEQUENCE [LARGE SCALE GENOMIC DNA]</scope>
    <source>
        <strain evidence="2 3">MCA 3882</strain>
    </source>
</reference>
<dbReference type="PANTHER" id="PTHR28523">
    <property type="entry name" value="CYTOCHROME C OXIDASE ASSEMBLY FACTOR 1"/>
    <property type="match status" value="1"/>
</dbReference>
<evidence type="ECO:0000313" key="3">
    <source>
        <dbReference type="Proteomes" id="UP000245771"/>
    </source>
</evidence>